<gene>
    <name evidence="7" type="ORF">QYF61_021729</name>
</gene>
<evidence type="ECO:0000313" key="8">
    <source>
        <dbReference type="Proteomes" id="UP001333110"/>
    </source>
</evidence>
<comment type="similarity">
    <text evidence="1">Belongs to the V-ATPase G subunit family.</text>
</comment>
<keyword evidence="2" id="KW-0813">Transport</keyword>
<evidence type="ECO:0000313" key="7">
    <source>
        <dbReference type="EMBL" id="KAK4820224.1"/>
    </source>
</evidence>
<sequence>MLSAKSRNSETAGLSVQQQSRQSRLVWHNLEGCCKNRQNRKHKEEPGGCIKLPPSSSPCRSAPALAISMTSQSQGIQQLLQAEKRAKDKLEEAKKRKGKRLKQAKEEAIAEIDHYRLQREKEFRNKQTNTNVVIINPCLEGSQEFQLRQCRGKSDAQFSLLAQVMGSQGNLSAKIEEQTTETIQNLTSSYHKNMESVMKKLLSTICDINPEVHPNFRHAV</sequence>
<name>A0AAN7N921_MYCAM</name>
<dbReference type="PANTHER" id="PTHR12713:SF5">
    <property type="entry name" value="V-TYPE PROTON ATPASE SUBUNIT G 3"/>
    <property type="match status" value="1"/>
</dbReference>
<evidence type="ECO:0000256" key="4">
    <source>
        <dbReference type="ARBA" id="ARBA00023065"/>
    </source>
</evidence>
<dbReference type="EMBL" id="JAUNZN010000006">
    <property type="protein sequence ID" value="KAK4820224.1"/>
    <property type="molecule type" value="Genomic_DNA"/>
</dbReference>
<dbReference type="GO" id="GO:0097401">
    <property type="term" value="P:synaptic vesicle lumen acidification"/>
    <property type="evidence" value="ECO:0007669"/>
    <property type="project" value="TreeGrafter"/>
</dbReference>
<dbReference type="InterPro" id="IPR005124">
    <property type="entry name" value="V-ATPase_G"/>
</dbReference>
<keyword evidence="8" id="KW-1185">Reference proteome</keyword>
<dbReference type="Gene3D" id="1.20.5.2950">
    <property type="match status" value="1"/>
</dbReference>
<organism evidence="7 8">
    <name type="scientific">Mycteria americana</name>
    <name type="common">Wood stork</name>
    <dbReference type="NCBI Taxonomy" id="33587"/>
    <lineage>
        <taxon>Eukaryota</taxon>
        <taxon>Metazoa</taxon>
        <taxon>Chordata</taxon>
        <taxon>Craniata</taxon>
        <taxon>Vertebrata</taxon>
        <taxon>Euteleostomi</taxon>
        <taxon>Archelosauria</taxon>
        <taxon>Archosauria</taxon>
        <taxon>Dinosauria</taxon>
        <taxon>Saurischia</taxon>
        <taxon>Theropoda</taxon>
        <taxon>Coelurosauria</taxon>
        <taxon>Aves</taxon>
        <taxon>Neognathae</taxon>
        <taxon>Neoaves</taxon>
        <taxon>Aequornithes</taxon>
        <taxon>Ciconiiformes</taxon>
        <taxon>Ciconiidae</taxon>
        <taxon>Mycteria</taxon>
    </lineage>
</organism>
<keyword evidence="3" id="KW-0375">Hydrogen ion transport</keyword>
<dbReference type="GO" id="GO:0000221">
    <property type="term" value="C:vacuolar proton-transporting V-type ATPase, V1 domain"/>
    <property type="evidence" value="ECO:0007669"/>
    <property type="project" value="TreeGrafter"/>
</dbReference>
<comment type="caution">
    <text evidence="7">The sequence shown here is derived from an EMBL/GenBank/DDBJ whole genome shotgun (WGS) entry which is preliminary data.</text>
</comment>
<feature type="compositionally biased region" description="Polar residues" evidence="6">
    <location>
        <begin position="1"/>
        <end position="12"/>
    </location>
</feature>
<dbReference type="NCBIfam" id="TIGR01147">
    <property type="entry name" value="V_ATP_synt_G"/>
    <property type="match status" value="1"/>
</dbReference>
<reference evidence="7 8" key="1">
    <citation type="journal article" date="2023" name="J. Hered.">
        <title>Chromosome-level genome of the wood stork (Mycteria americana) provides insight into avian chromosome evolution.</title>
        <authorList>
            <person name="Flamio R. Jr."/>
            <person name="Ramstad K.M."/>
        </authorList>
    </citation>
    <scope>NUCLEOTIDE SEQUENCE [LARGE SCALE GENOMIC DNA]</scope>
    <source>
        <strain evidence="7">JAX WOST 10</strain>
    </source>
</reference>
<evidence type="ECO:0008006" key="9">
    <source>
        <dbReference type="Google" id="ProtNLM"/>
    </source>
</evidence>
<dbReference type="GO" id="GO:0016887">
    <property type="term" value="F:ATP hydrolysis activity"/>
    <property type="evidence" value="ECO:0007669"/>
    <property type="project" value="TreeGrafter"/>
</dbReference>
<dbReference type="GO" id="GO:0046961">
    <property type="term" value="F:proton-transporting ATPase activity, rotational mechanism"/>
    <property type="evidence" value="ECO:0007669"/>
    <property type="project" value="InterPro"/>
</dbReference>
<feature type="coiled-coil region" evidence="5">
    <location>
        <begin position="73"/>
        <end position="107"/>
    </location>
</feature>
<evidence type="ECO:0000256" key="3">
    <source>
        <dbReference type="ARBA" id="ARBA00022781"/>
    </source>
</evidence>
<evidence type="ECO:0000256" key="5">
    <source>
        <dbReference type="SAM" id="Coils"/>
    </source>
</evidence>
<feature type="region of interest" description="Disordered" evidence="6">
    <location>
        <begin position="1"/>
        <end position="21"/>
    </location>
</feature>
<dbReference type="Proteomes" id="UP001333110">
    <property type="component" value="Unassembled WGS sequence"/>
</dbReference>
<dbReference type="GO" id="GO:0030672">
    <property type="term" value="C:synaptic vesicle membrane"/>
    <property type="evidence" value="ECO:0007669"/>
    <property type="project" value="TreeGrafter"/>
</dbReference>
<dbReference type="AlphaFoldDB" id="A0AAN7N921"/>
<evidence type="ECO:0000256" key="2">
    <source>
        <dbReference type="ARBA" id="ARBA00022448"/>
    </source>
</evidence>
<dbReference type="Pfam" id="PF03179">
    <property type="entry name" value="V-ATPase_G"/>
    <property type="match status" value="2"/>
</dbReference>
<proteinExistence type="inferred from homology"/>
<keyword evidence="5" id="KW-0175">Coiled coil</keyword>
<evidence type="ECO:0000256" key="1">
    <source>
        <dbReference type="ARBA" id="ARBA00010066"/>
    </source>
</evidence>
<evidence type="ECO:0000256" key="6">
    <source>
        <dbReference type="SAM" id="MobiDB-lite"/>
    </source>
</evidence>
<protein>
    <recommendedName>
        <fullName evidence="9">V-type proton ATPase subunit G</fullName>
    </recommendedName>
</protein>
<keyword evidence="4" id="KW-0406">Ion transport</keyword>
<dbReference type="PANTHER" id="PTHR12713">
    <property type="entry name" value="VACUOLAR ATP SYNTHASE SUBUNIT G"/>
    <property type="match status" value="1"/>
</dbReference>
<accession>A0AAN7N921</accession>